<feature type="region of interest" description="Disordered" evidence="1">
    <location>
        <begin position="67"/>
        <end position="122"/>
    </location>
</feature>
<feature type="compositionally biased region" description="Polar residues" evidence="1">
    <location>
        <begin position="70"/>
        <end position="84"/>
    </location>
</feature>
<dbReference type="AlphaFoldDB" id="A0A7X5QZ16"/>
<evidence type="ECO:0000313" key="3">
    <source>
        <dbReference type="Proteomes" id="UP000541033"/>
    </source>
</evidence>
<dbReference type="EMBL" id="JAAMOX010000001">
    <property type="protein sequence ID" value="NIH52623.1"/>
    <property type="molecule type" value="Genomic_DNA"/>
</dbReference>
<name>A0A7X5QZ16_9MICO</name>
<dbReference type="Proteomes" id="UP000541033">
    <property type="component" value="Unassembled WGS sequence"/>
</dbReference>
<organism evidence="2 3">
    <name type="scientific">Lysinibacter cavernae</name>
    <dbReference type="NCBI Taxonomy" id="1640652"/>
    <lineage>
        <taxon>Bacteria</taxon>
        <taxon>Bacillati</taxon>
        <taxon>Actinomycetota</taxon>
        <taxon>Actinomycetes</taxon>
        <taxon>Micrococcales</taxon>
        <taxon>Microbacteriaceae</taxon>
        <taxon>Lysinibacter</taxon>
    </lineage>
</organism>
<sequence>MSGASSPFQSSTYRLGFSTLVLAVLLVVLGAHAISCLSISASAVGAADSQGDSSGSLAQTISALPASDAQVATPNGEAASTSGPSARPITQVEPRPCHAPSEPADTSCVASTPELPTLAAEPAESDVTVAALPDEEWTVASLVSAEVATPSPQELSISRT</sequence>
<evidence type="ECO:0000256" key="1">
    <source>
        <dbReference type="SAM" id="MobiDB-lite"/>
    </source>
</evidence>
<comment type="caution">
    <text evidence="2">The sequence shown here is derived from an EMBL/GenBank/DDBJ whole genome shotgun (WGS) entry which is preliminary data.</text>
</comment>
<reference evidence="2 3" key="1">
    <citation type="submission" date="2020-02" db="EMBL/GenBank/DDBJ databases">
        <title>Sequencing the genomes of 1000 actinobacteria strains.</title>
        <authorList>
            <person name="Klenk H.-P."/>
        </authorList>
    </citation>
    <scope>NUCLEOTIDE SEQUENCE [LARGE SCALE GENOMIC DNA]</scope>
    <source>
        <strain evidence="2 3">DSM 27960</strain>
    </source>
</reference>
<protein>
    <submittedName>
        <fullName evidence="2">Uncharacterized protein</fullName>
    </submittedName>
</protein>
<accession>A0A7X5QZ16</accession>
<dbReference type="RefSeq" id="WP_167147449.1">
    <property type="nucleotide sequence ID" value="NZ_JAAMOX010000001.1"/>
</dbReference>
<keyword evidence="3" id="KW-1185">Reference proteome</keyword>
<proteinExistence type="predicted"/>
<gene>
    <name evidence="2" type="ORF">FHX76_000491</name>
</gene>
<evidence type="ECO:0000313" key="2">
    <source>
        <dbReference type="EMBL" id="NIH52623.1"/>
    </source>
</evidence>